<protein>
    <submittedName>
        <fullName evidence="3">Coiled-coil domain containing protein 141</fullName>
    </submittedName>
</protein>
<evidence type="ECO:0000256" key="2">
    <source>
        <dbReference type="SAM" id="MobiDB-lite"/>
    </source>
</evidence>
<dbReference type="Proteomes" id="UP001228049">
    <property type="component" value="Unassembled WGS sequence"/>
</dbReference>
<reference evidence="3" key="1">
    <citation type="submission" date="2023-04" db="EMBL/GenBank/DDBJ databases">
        <title>Chromosome-level genome of Chaenocephalus aceratus.</title>
        <authorList>
            <person name="Park H."/>
        </authorList>
    </citation>
    <scope>NUCLEOTIDE SEQUENCE</scope>
    <source>
        <strain evidence="3">DE</strain>
        <tissue evidence="3">Muscle</tissue>
    </source>
</reference>
<keyword evidence="4" id="KW-1185">Reference proteome</keyword>
<evidence type="ECO:0000313" key="3">
    <source>
        <dbReference type="EMBL" id="KAK1902802.1"/>
    </source>
</evidence>
<feature type="region of interest" description="Disordered" evidence="2">
    <location>
        <begin position="11"/>
        <end position="46"/>
    </location>
</feature>
<name>A0AAD9CIA2_DISEL</name>
<gene>
    <name evidence="3" type="ORF">KUDE01_005762</name>
</gene>
<accession>A0AAD9CIA2</accession>
<comment type="caution">
    <text evidence="3">The sequence shown here is derived from an EMBL/GenBank/DDBJ whole genome shotgun (WGS) entry which is preliminary data.</text>
</comment>
<feature type="coiled-coil region" evidence="1">
    <location>
        <begin position="75"/>
        <end position="105"/>
    </location>
</feature>
<dbReference type="EMBL" id="JASDAP010000005">
    <property type="protein sequence ID" value="KAK1902802.1"/>
    <property type="molecule type" value="Genomic_DNA"/>
</dbReference>
<feature type="coiled-coil region" evidence="1">
    <location>
        <begin position="363"/>
        <end position="390"/>
    </location>
</feature>
<dbReference type="AlphaFoldDB" id="A0AAD9CIA2"/>
<feature type="coiled-coil region" evidence="1">
    <location>
        <begin position="441"/>
        <end position="468"/>
    </location>
</feature>
<evidence type="ECO:0000313" key="4">
    <source>
        <dbReference type="Proteomes" id="UP001228049"/>
    </source>
</evidence>
<organism evidence="3 4">
    <name type="scientific">Dissostichus eleginoides</name>
    <name type="common">Patagonian toothfish</name>
    <name type="synonym">Dissostichus amissus</name>
    <dbReference type="NCBI Taxonomy" id="100907"/>
    <lineage>
        <taxon>Eukaryota</taxon>
        <taxon>Metazoa</taxon>
        <taxon>Chordata</taxon>
        <taxon>Craniata</taxon>
        <taxon>Vertebrata</taxon>
        <taxon>Euteleostomi</taxon>
        <taxon>Actinopterygii</taxon>
        <taxon>Neopterygii</taxon>
        <taxon>Teleostei</taxon>
        <taxon>Neoteleostei</taxon>
        <taxon>Acanthomorphata</taxon>
        <taxon>Eupercaria</taxon>
        <taxon>Perciformes</taxon>
        <taxon>Notothenioidei</taxon>
        <taxon>Nototheniidae</taxon>
        <taxon>Dissostichus</taxon>
    </lineage>
</organism>
<sequence>MKQILDQINALQPGGSPLSPLKTLTQQLKRGRTRTRTSTRDPPSPELPARVDLVLKELQGLNRKLDSNLELLRPYVTFLRMAQQVEDEMEELQELYRKRPEEEEASSCRSAVKNRKQFDSGWEKTLQSFLSCQELGNSFLQTANTVSGSALNLQSVVQETLERLGRTEQEVNEMRSQRIIQIQEQRDYCRKYRERLDKTLQDLNCVSEMLDSCTLMDLGSDLQTSKLLERFSQARPHFTQLDAEVEFMLKSWETLRGEKVKKKIRQSESILDRTSSFHLTSRQLEALIQTLTGSCGSSEEQQQLQSLFKTTSTLKSDICTSVSSTGWTSFHVDQLEARLFSLDSLCVSWLKEASRREEKLRRERLLNDDINQLRESFKELKKRFSNLRFNYLKRNDRRGTRRQRETSCSRWLYEEKLQALRKRLGGATSRLGSEVRDGGVARETEDAVNELQRQMGELERSVGEHQKTLEMTCRLQTAMEEFWCDDAGSTIARVGKFSSECRSTEAVSVLHRQFEKFVWPTVPQQEERISQITELAVRLHG</sequence>
<evidence type="ECO:0000256" key="1">
    <source>
        <dbReference type="SAM" id="Coils"/>
    </source>
</evidence>
<proteinExistence type="predicted"/>
<keyword evidence="1" id="KW-0175">Coiled coil</keyword>